<organism evidence="1 2">
    <name type="scientific">Bodo saltans</name>
    <name type="common">Flagellated protozoan</name>
    <dbReference type="NCBI Taxonomy" id="75058"/>
    <lineage>
        <taxon>Eukaryota</taxon>
        <taxon>Discoba</taxon>
        <taxon>Euglenozoa</taxon>
        <taxon>Kinetoplastea</taxon>
        <taxon>Metakinetoplastina</taxon>
        <taxon>Eubodonida</taxon>
        <taxon>Bodonidae</taxon>
        <taxon>Bodo</taxon>
    </lineage>
</organism>
<reference evidence="2" key="1">
    <citation type="submission" date="2015-09" db="EMBL/GenBank/DDBJ databases">
        <authorList>
            <consortium name="Pathogen Informatics"/>
        </authorList>
    </citation>
    <scope>NUCLEOTIDE SEQUENCE [LARGE SCALE GENOMIC DNA]</scope>
    <source>
        <strain evidence="2">Lake Konstanz</strain>
    </source>
</reference>
<accession>A0A0S4J797</accession>
<keyword evidence="2" id="KW-1185">Reference proteome</keyword>
<dbReference type="Proteomes" id="UP000051952">
    <property type="component" value="Unassembled WGS sequence"/>
</dbReference>
<dbReference type="OrthoDB" id="10260024at2759"/>
<gene>
    <name evidence="1" type="ORF">BSAL_90485</name>
</gene>
<sequence>MQSYYLLEDFVNHFVHRRCAAAETADFTFSAVNGVPAAAPSATSSHGGGGGLLARVKRVLFSSADGLPPTTAVSSPLLGLVGAQVGLRLGLDFVCEDQSADGNFEIEWLGTKHIIPFLDEVRQ</sequence>
<dbReference type="VEuPathDB" id="TriTrypDB:BSAL_90485"/>
<evidence type="ECO:0000313" key="1">
    <source>
        <dbReference type="EMBL" id="CUG85704.1"/>
    </source>
</evidence>
<dbReference type="AlphaFoldDB" id="A0A0S4J797"/>
<dbReference type="EMBL" id="CYKH01001183">
    <property type="protein sequence ID" value="CUG85704.1"/>
    <property type="molecule type" value="Genomic_DNA"/>
</dbReference>
<proteinExistence type="predicted"/>
<protein>
    <submittedName>
        <fullName evidence="1">Uncharacterized protein</fullName>
    </submittedName>
</protein>
<name>A0A0S4J797_BODSA</name>
<evidence type="ECO:0000313" key="2">
    <source>
        <dbReference type="Proteomes" id="UP000051952"/>
    </source>
</evidence>